<feature type="region of interest" description="Disordered" evidence="1">
    <location>
        <begin position="84"/>
        <end position="108"/>
    </location>
</feature>
<evidence type="ECO:0000313" key="3">
    <source>
        <dbReference type="EMBL" id="MFC5806007.1"/>
    </source>
</evidence>
<keyword evidence="2" id="KW-1133">Transmembrane helix</keyword>
<dbReference type="Proteomes" id="UP001596112">
    <property type="component" value="Unassembled WGS sequence"/>
</dbReference>
<gene>
    <name evidence="3" type="ORF">ACFQGO_00485</name>
</gene>
<sequence length="108" mass="11970">MAAESDHPMPQRGVRQLRRIRAFYAVAASGWAVLAAWEGWVHPGSRPMWLSVLFLAVFTGLLTMTTRWLQGQDQDRAGVREVRTTPPARHAGGAPWFVTTATGRAGER</sequence>
<proteinExistence type="predicted"/>
<keyword evidence="4" id="KW-1185">Reference proteome</keyword>
<organism evidence="3 4">
    <name type="scientific">Streptomyces heilongjiangensis</name>
    <dbReference type="NCBI Taxonomy" id="945052"/>
    <lineage>
        <taxon>Bacteria</taxon>
        <taxon>Bacillati</taxon>
        <taxon>Actinomycetota</taxon>
        <taxon>Actinomycetes</taxon>
        <taxon>Kitasatosporales</taxon>
        <taxon>Streptomycetaceae</taxon>
        <taxon>Streptomyces</taxon>
    </lineage>
</organism>
<feature type="transmembrane region" description="Helical" evidence="2">
    <location>
        <begin position="20"/>
        <end position="37"/>
    </location>
</feature>
<keyword evidence="2" id="KW-0812">Transmembrane</keyword>
<protein>
    <submittedName>
        <fullName evidence="3">Uncharacterized protein</fullName>
    </submittedName>
</protein>
<evidence type="ECO:0000256" key="2">
    <source>
        <dbReference type="SAM" id="Phobius"/>
    </source>
</evidence>
<feature type="transmembrane region" description="Helical" evidence="2">
    <location>
        <begin position="49"/>
        <end position="69"/>
    </location>
</feature>
<evidence type="ECO:0000313" key="4">
    <source>
        <dbReference type="Proteomes" id="UP001596112"/>
    </source>
</evidence>
<dbReference type="EMBL" id="JBHSNZ010000001">
    <property type="protein sequence ID" value="MFC5806007.1"/>
    <property type="molecule type" value="Genomic_DNA"/>
</dbReference>
<name>A0ABW1AYQ8_9ACTN</name>
<evidence type="ECO:0000256" key="1">
    <source>
        <dbReference type="SAM" id="MobiDB-lite"/>
    </source>
</evidence>
<reference evidence="4" key="1">
    <citation type="journal article" date="2019" name="Int. J. Syst. Evol. Microbiol.">
        <title>The Global Catalogue of Microorganisms (GCM) 10K type strain sequencing project: providing services to taxonomists for standard genome sequencing and annotation.</title>
        <authorList>
            <consortium name="The Broad Institute Genomics Platform"/>
            <consortium name="The Broad Institute Genome Sequencing Center for Infectious Disease"/>
            <person name="Wu L."/>
            <person name="Ma J."/>
        </authorList>
    </citation>
    <scope>NUCLEOTIDE SEQUENCE [LARGE SCALE GENOMIC DNA]</scope>
    <source>
        <strain evidence="4">JCM 9918</strain>
    </source>
</reference>
<dbReference type="RefSeq" id="WP_272169758.1">
    <property type="nucleotide sequence ID" value="NZ_JAQOSL010000012.1"/>
</dbReference>
<comment type="caution">
    <text evidence="3">The sequence shown here is derived from an EMBL/GenBank/DDBJ whole genome shotgun (WGS) entry which is preliminary data.</text>
</comment>
<accession>A0ABW1AYQ8</accession>
<keyword evidence="2" id="KW-0472">Membrane</keyword>